<dbReference type="EMBL" id="RWGY01000986">
    <property type="protein sequence ID" value="TVT97528.1"/>
    <property type="molecule type" value="Genomic_DNA"/>
</dbReference>
<feature type="transmembrane region" description="Helical" evidence="6">
    <location>
        <begin position="54"/>
        <end position="75"/>
    </location>
</feature>
<dbReference type="InterPro" id="IPR045064">
    <property type="entry name" value="Reticulon-like"/>
</dbReference>
<dbReference type="PANTHER" id="PTHR10994">
    <property type="entry name" value="RETICULON"/>
    <property type="match status" value="1"/>
</dbReference>
<dbReference type="Gramene" id="TVT97528">
    <property type="protein sequence ID" value="TVT97528"/>
    <property type="gene ID" value="EJB05_57215"/>
</dbReference>
<keyword evidence="9" id="KW-1185">Reference proteome</keyword>
<evidence type="ECO:0000313" key="8">
    <source>
        <dbReference type="EMBL" id="TVT97528.1"/>
    </source>
</evidence>
<feature type="transmembrane region" description="Helical" evidence="6">
    <location>
        <begin position="147"/>
        <end position="165"/>
    </location>
</feature>
<dbReference type="InterPro" id="IPR003388">
    <property type="entry name" value="Reticulon"/>
</dbReference>
<reference evidence="8 9" key="1">
    <citation type="journal article" date="2019" name="Sci. Rep.">
        <title>A high-quality genome of Eragrostis curvula grass provides insights into Poaceae evolution and supports new strategies to enhance forage quality.</title>
        <authorList>
            <person name="Carballo J."/>
            <person name="Santos B.A.C.M."/>
            <person name="Zappacosta D."/>
            <person name="Garbus I."/>
            <person name="Selva J.P."/>
            <person name="Gallo C.A."/>
            <person name="Diaz A."/>
            <person name="Albertini E."/>
            <person name="Caccamo M."/>
            <person name="Echenique V."/>
        </authorList>
    </citation>
    <scope>NUCLEOTIDE SEQUENCE [LARGE SCALE GENOMIC DNA]</scope>
    <source>
        <strain evidence="9">cv. Victoria</strain>
        <tissue evidence="8">Leaf</tissue>
    </source>
</reference>
<evidence type="ECO:0000256" key="1">
    <source>
        <dbReference type="ARBA" id="ARBA00004477"/>
    </source>
</evidence>
<dbReference type="AlphaFoldDB" id="A0A5J9SFE2"/>
<dbReference type="PROSITE" id="PS50845">
    <property type="entry name" value="RETICULON"/>
    <property type="match status" value="1"/>
</dbReference>
<evidence type="ECO:0000256" key="5">
    <source>
        <dbReference type="ARBA" id="ARBA00023136"/>
    </source>
</evidence>
<accession>A0A5J9SFE2</accession>
<evidence type="ECO:0000256" key="3">
    <source>
        <dbReference type="ARBA" id="ARBA00022824"/>
    </source>
</evidence>
<protein>
    <recommendedName>
        <fullName evidence="6">Reticulon-like protein</fullName>
    </recommendedName>
</protein>
<evidence type="ECO:0000256" key="6">
    <source>
        <dbReference type="RuleBase" id="RU363132"/>
    </source>
</evidence>
<dbReference type="Pfam" id="PF02453">
    <property type="entry name" value="Reticulon"/>
    <property type="match status" value="1"/>
</dbReference>
<keyword evidence="2 6" id="KW-0812">Transmembrane</keyword>
<dbReference type="GO" id="GO:0009617">
    <property type="term" value="P:response to bacterium"/>
    <property type="evidence" value="ECO:0007669"/>
    <property type="project" value="InterPro"/>
</dbReference>
<sequence length="212" mass="23688">MEDQAGAGVSGTSLVGEFARDVVLWRRGQADVSACLLAGTVSSWLLFFGTGSSYTLLSLTSSVLLLLLTVLFLWAKAARLLNRPEPPIPEMRVSQQVVDQVAALLHSGLNTVFSAFHDIALGRDSVLFCQVFLSLWIISILGSLADFPTVCYACIVAVLTIPALYQKYQECVDRYTRFAYLNLHMYEMVYERFSMKCFVRVRDWGIELLKDP</sequence>
<evidence type="ECO:0000256" key="2">
    <source>
        <dbReference type="ARBA" id="ARBA00022692"/>
    </source>
</evidence>
<keyword evidence="3 6" id="KW-0256">Endoplasmic reticulum</keyword>
<dbReference type="GO" id="GO:0005789">
    <property type="term" value="C:endoplasmic reticulum membrane"/>
    <property type="evidence" value="ECO:0007669"/>
    <property type="project" value="UniProtKB-SubCell"/>
</dbReference>
<feature type="transmembrane region" description="Helical" evidence="6">
    <location>
        <begin position="125"/>
        <end position="141"/>
    </location>
</feature>
<evidence type="ECO:0000313" key="9">
    <source>
        <dbReference type="Proteomes" id="UP000324897"/>
    </source>
</evidence>
<evidence type="ECO:0000259" key="7">
    <source>
        <dbReference type="PROSITE" id="PS50845"/>
    </source>
</evidence>
<keyword evidence="4 6" id="KW-1133">Transmembrane helix</keyword>
<dbReference type="PANTHER" id="PTHR10994:SF183">
    <property type="entry name" value="RETICULON-LIKE PROTEIN"/>
    <property type="match status" value="1"/>
</dbReference>
<feature type="domain" description="Reticulon" evidence="7">
    <location>
        <begin position="19"/>
        <end position="188"/>
    </location>
</feature>
<proteinExistence type="predicted"/>
<comment type="subcellular location">
    <subcellularLocation>
        <location evidence="1 6">Endoplasmic reticulum membrane</location>
        <topology evidence="1 6">Multi-pass membrane protein</topology>
    </subcellularLocation>
</comment>
<name>A0A5J9SFE2_9POAL</name>
<keyword evidence="5 6" id="KW-0472">Membrane</keyword>
<evidence type="ECO:0000256" key="4">
    <source>
        <dbReference type="ARBA" id="ARBA00022989"/>
    </source>
</evidence>
<comment type="caution">
    <text evidence="8">The sequence shown here is derived from an EMBL/GenBank/DDBJ whole genome shotgun (WGS) entry which is preliminary data.</text>
</comment>
<organism evidence="8 9">
    <name type="scientific">Eragrostis curvula</name>
    <name type="common">weeping love grass</name>
    <dbReference type="NCBI Taxonomy" id="38414"/>
    <lineage>
        <taxon>Eukaryota</taxon>
        <taxon>Viridiplantae</taxon>
        <taxon>Streptophyta</taxon>
        <taxon>Embryophyta</taxon>
        <taxon>Tracheophyta</taxon>
        <taxon>Spermatophyta</taxon>
        <taxon>Magnoliopsida</taxon>
        <taxon>Liliopsida</taxon>
        <taxon>Poales</taxon>
        <taxon>Poaceae</taxon>
        <taxon>PACMAD clade</taxon>
        <taxon>Chloridoideae</taxon>
        <taxon>Eragrostideae</taxon>
        <taxon>Eragrostidinae</taxon>
        <taxon>Eragrostis</taxon>
    </lineage>
</organism>
<dbReference type="Proteomes" id="UP000324897">
    <property type="component" value="Unassembled WGS sequence"/>
</dbReference>
<dbReference type="OrthoDB" id="10252740at2759"/>
<gene>
    <name evidence="8" type="ORF">EJB05_57215</name>
</gene>